<keyword evidence="8" id="KW-1185">Reference proteome</keyword>
<evidence type="ECO:0000256" key="5">
    <source>
        <dbReference type="SAM" id="Phobius"/>
    </source>
</evidence>
<dbReference type="OrthoDB" id="342281at2759"/>
<evidence type="ECO:0000256" key="3">
    <source>
        <dbReference type="ARBA" id="ARBA00022989"/>
    </source>
</evidence>
<feature type="domain" description="SUN" evidence="6">
    <location>
        <begin position="208"/>
        <end position="373"/>
    </location>
</feature>
<gene>
    <name evidence="7" type="ORF">CU098_004330</name>
</gene>
<dbReference type="Pfam" id="PF07738">
    <property type="entry name" value="Sad1_UNC"/>
    <property type="match status" value="1"/>
</dbReference>
<dbReference type="Proteomes" id="UP000253551">
    <property type="component" value="Unassembled WGS sequence"/>
</dbReference>
<keyword evidence="4 5" id="KW-0472">Membrane</keyword>
<dbReference type="STRING" id="4846.A0A367KP33"/>
<organism evidence="7 8">
    <name type="scientific">Rhizopus stolonifer</name>
    <name type="common">Rhizopus nigricans</name>
    <dbReference type="NCBI Taxonomy" id="4846"/>
    <lineage>
        <taxon>Eukaryota</taxon>
        <taxon>Fungi</taxon>
        <taxon>Fungi incertae sedis</taxon>
        <taxon>Mucoromycota</taxon>
        <taxon>Mucoromycotina</taxon>
        <taxon>Mucoromycetes</taxon>
        <taxon>Mucorales</taxon>
        <taxon>Mucorineae</taxon>
        <taxon>Rhizopodaceae</taxon>
        <taxon>Rhizopus</taxon>
    </lineage>
</organism>
<proteinExistence type="predicted"/>
<dbReference type="AlphaFoldDB" id="A0A367KP33"/>
<name>A0A367KP33_RHIST</name>
<evidence type="ECO:0000256" key="1">
    <source>
        <dbReference type="ARBA" id="ARBA00004370"/>
    </source>
</evidence>
<evidence type="ECO:0000313" key="8">
    <source>
        <dbReference type="Proteomes" id="UP000253551"/>
    </source>
</evidence>
<evidence type="ECO:0000256" key="2">
    <source>
        <dbReference type="ARBA" id="ARBA00022692"/>
    </source>
</evidence>
<protein>
    <recommendedName>
        <fullName evidence="6">SUN domain-containing protein</fullName>
    </recommendedName>
</protein>
<dbReference type="GO" id="GO:0034993">
    <property type="term" value="C:meiotic nuclear membrane microtubule tethering complex"/>
    <property type="evidence" value="ECO:0007669"/>
    <property type="project" value="TreeGrafter"/>
</dbReference>
<evidence type="ECO:0000313" key="7">
    <source>
        <dbReference type="EMBL" id="RCI03948.1"/>
    </source>
</evidence>
<accession>A0A367KP33</accession>
<evidence type="ECO:0000256" key="4">
    <source>
        <dbReference type="ARBA" id="ARBA00023136"/>
    </source>
</evidence>
<dbReference type="GO" id="GO:0043495">
    <property type="term" value="F:protein-membrane adaptor activity"/>
    <property type="evidence" value="ECO:0007669"/>
    <property type="project" value="TreeGrafter"/>
</dbReference>
<keyword evidence="2 5" id="KW-0812">Transmembrane</keyword>
<dbReference type="EMBL" id="PJQM01000836">
    <property type="protein sequence ID" value="RCI03948.1"/>
    <property type="molecule type" value="Genomic_DNA"/>
</dbReference>
<reference evidence="7 8" key="1">
    <citation type="journal article" date="2018" name="G3 (Bethesda)">
        <title>Phylogenetic and Phylogenomic Definition of Rhizopus Species.</title>
        <authorList>
            <person name="Gryganskyi A.P."/>
            <person name="Golan J."/>
            <person name="Dolatabadi S."/>
            <person name="Mondo S."/>
            <person name="Robb S."/>
            <person name="Idnurm A."/>
            <person name="Muszewska A."/>
            <person name="Steczkiewicz K."/>
            <person name="Masonjones S."/>
            <person name="Liao H.L."/>
            <person name="Gajdeczka M.T."/>
            <person name="Anike F."/>
            <person name="Vuek A."/>
            <person name="Anishchenko I.M."/>
            <person name="Voigt K."/>
            <person name="de Hoog G.S."/>
            <person name="Smith M.E."/>
            <person name="Heitman J."/>
            <person name="Vilgalys R."/>
            <person name="Stajich J.E."/>
        </authorList>
    </citation>
    <scope>NUCLEOTIDE SEQUENCE [LARGE SCALE GENOMIC DNA]</scope>
    <source>
        <strain evidence="7 8">LSU 92-RS-03</strain>
    </source>
</reference>
<dbReference type="PROSITE" id="PS51469">
    <property type="entry name" value="SUN"/>
    <property type="match status" value="1"/>
</dbReference>
<dbReference type="InterPro" id="IPR012919">
    <property type="entry name" value="SUN_dom"/>
</dbReference>
<dbReference type="Gene3D" id="2.60.120.260">
    <property type="entry name" value="Galactose-binding domain-like"/>
    <property type="match status" value="1"/>
</dbReference>
<dbReference type="PANTHER" id="PTHR12911">
    <property type="entry name" value="SAD1/UNC-84-LIKE PROTEIN-RELATED"/>
    <property type="match status" value="1"/>
</dbReference>
<comment type="caution">
    <text evidence="7">The sequence shown here is derived from an EMBL/GenBank/DDBJ whole genome shotgun (WGS) entry which is preliminary data.</text>
</comment>
<keyword evidence="3 5" id="KW-1133">Transmembrane helix</keyword>
<dbReference type="PANTHER" id="PTHR12911:SF8">
    <property type="entry name" value="KLAROID PROTEIN-RELATED"/>
    <property type="match status" value="1"/>
</dbReference>
<comment type="subcellular location">
    <subcellularLocation>
        <location evidence="1">Membrane</location>
    </subcellularLocation>
</comment>
<dbReference type="InterPro" id="IPR045119">
    <property type="entry name" value="SUN1-5"/>
</dbReference>
<sequence length="373" mass="43809">MVSFFQTRKSIVFLLVACYMLIILRSFYPQYALCSMKTLPVIKKYWVKLKQDMKEYSSGFSNKQSTLNEIIEQLKRESVRKHQVSQTIYQDLQRIIGDQLPSLIYIPTYQPGEIKITAQFLQYLDNPTLWDVFEYQNERSIQMYMQKQVNQGAIVNKDTMMQLITQQLLQYQKIQQKGSKADLLPELIHKTIQRYHQEILNLPDFALDGQIIHANTSTTYGPVPYLMERVATMMGIQTWHHVPEFAIQSDNNPRHYWSMMGQEGTLGITLNQSIHVQAVTVEYPFAAIFPREIHSAPQRMEIYGLTQHENRTEEWMLLGKMLFDIHDEYSSVQTFDTYLTPDSFQSVLIKIKSNWGNKYHTNIYRIRIHGIPS</sequence>
<feature type="transmembrane region" description="Helical" evidence="5">
    <location>
        <begin position="12"/>
        <end position="28"/>
    </location>
</feature>
<evidence type="ECO:0000259" key="6">
    <source>
        <dbReference type="PROSITE" id="PS51469"/>
    </source>
</evidence>